<proteinExistence type="predicted"/>
<keyword evidence="2" id="KW-1185">Reference proteome</keyword>
<dbReference type="EMBL" id="CP113524">
    <property type="protein sequence ID" value="WAJ22799.1"/>
    <property type="molecule type" value="Genomic_DNA"/>
</dbReference>
<protein>
    <submittedName>
        <fullName evidence="1">Cyclic lactone autoinducer peptide</fullName>
    </submittedName>
</protein>
<accession>A0ABY7AAA2</accession>
<dbReference type="Proteomes" id="UP001163115">
    <property type="component" value="Chromosome"/>
</dbReference>
<dbReference type="InterPro" id="IPR009229">
    <property type="entry name" value="AgrD"/>
</dbReference>
<gene>
    <name evidence="1" type="ORF">OW255_14645</name>
</gene>
<evidence type="ECO:0000313" key="2">
    <source>
        <dbReference type="Proteomes" id="UP001163115"/>
    </source>
</evidence>
<reference evidence="1" key="1">
    <citation type="submission" date="2022-11" db="EMBL/GenBank/DDBJ databases">
        <title>Lacrimispora xylanolytica sy1, complete genome.</title>
        <authorList>
            <person name="Choi S."/>
        </authorList>
    </citation>
    <scope>NUCLEOTIDE SEQUENCE</scope>
    <source>
        <strain evidence="1">Sy1</strain>
    </source>
</reference>
<sequence>MKKKETLEKKVLNVVEKIARKEITENLYSWPPHCMGIYHQPKRPKRK</sequence>
<dbReference type="NCBIfam" id="TIGR04223">
    <property type="entry name" value="quorum_AgrD"/>
    <property type="match status" value="1"/>
</dbReference>
<evidence type="ECO:0000313" key="1">
    <source>
        <dbReference type="EMBL" id="WAJ22799.1"/>
    </source>
</evidence>
<dbReference type="RefSeq" id="WP_081752419.1">
    <property type="nucleotide sequence ID" value="NZ_CP113524.1"/>
</dbReference>
<organism evidence="1 2">
    <name type="scientific">Lacrimispora xylanolytica</name>
    <dbReference type="NCBI Taxonomy" id="29375"/>
    <lineage>
        <taxon>Bacteria</taxon>
        <taxon>Bacillati</taxon>
        <taxon>Bacillota</taxon>
        <taxon>Clostridia</taxon>
        <taxon>Lachnospirales</taxon>
        <taxon>Lachnospiraceae</taxon>
        <taxon>Lacrimispora</taxon>
    </lineage>
</organism>
<name>A0ABY7AAA2_9FIRM</name>